<organism evidence="1 2">
    <name type="scientific">Cecembia lonarensis (strain CCUG 58316 / KCTC 22772 / LW9)</name>
    <dbReference type="NCBI Taxonomy" id="1225176"/>
    <lineage>
        <taxon>Bacteria</taxon>
        <taxon>Pseudomonadati</taxon>
        <taxon>Bacteroidota</taxon>
        <taxon>Cytophagia</taxon>
        <taxon>Cytophagales</taxon>
        <taxon>Cyclobacteriaceae</taxon>
        <taxon>Cecembia</taxon>
    </lineage>
</organism>
<name>K1KT25_CECL9</name>
<dbReference type="NCBIfam" id="TIGR03831">
    <property type="entry name" value="YgiT_finger"/>
    <property type="match status" value="1"/>
</dbReference>
<dbReference type="AlphaFoldDB" id="K1KT25"/>
<accession>K1KT25</accession>
<evidence type="ECO:0000313" key="2">
    <source>
        <dbReference type="Proteomes" id="UP000004478"/>
    </source>
</evidence>
<comment type="caution">
    <text evidence="1">The sequence shown here is derived from an EMBL/GenBank/DDBJ whole genome shotgun (WGS) entry which is preliminary data.</text>
</comment>
<dbReference type="Gene3D" id="3.10.20.860">
    <property type="match status" value="1"/>
</dbReference>
<proteinExistence type="predicted"/>
<dbReference type="CDD" id="cd12870">
    <property type="entry name" value="MqsA"/>
    <property type="match status" value="1"/>
</dbReference>
<evidence type="ECO:0000313" key="1">
    <source>
        <dbReference type="EMBL" id="EKB47295.1"/>
    </source>
</evidence>
<gene>
    <name evidence="1" type="ORF">B879_04111</name>
</gene>
<dbReference type="InterPro" id="IPR022453">
    <property type="entry name" value="Znf_MqsA-type"/>
</dbReference>
<dbReference type="Proteomes" id="UP000004478">
    <property type="component" value="Unassembled WGS sequence"/>
</dbReference>
<dbReference type="EMBL" id="AMGM01000157">
    <property type="protein sequence ID" value="EKB47295.1"/>
    <property type="molecule type" value="Genomic_DNA"/>
</dbReference>
<keyword evidence="2" id="KW-1185">Reference proteome</keyword>
<protein>
    <submittedName>
        <fullName evidence="1">YgiT-type zinc finger domain protein</fullName>
    </submittedName>
</protein>
<reference evidence="1 2" key="1">
    <citation type="journal article" date="2012" name="J. Bacteriol.">
        <title>Draft Genome Sequence of Cecembia lonarensis Strain LW9T, Isolated from Lonar Lake, a Haloalkaline Lake in India.</title>
        <authorList>
            <person name="Shivaji S."/>
            <person name="Ara S."/>
            <person name="Singh A."/>
            <person name="Pinnaka A.K."/>
        </authorList>
    </citation>
    <scope>NUCLEOTIDE SEQUENCE [LARGE SCALE GENOMIC DNA]</scope>
    <source>
        <strain evidence="1 2">LW9</strain>
    </source>
</reference>
<sequence>MKDMECLICKNGQTAPGHVTVTLERGNTIVLLKNVPAEVCQNCGHYYLDEATTEVVMQKGQEAYEKGAELEVVKLNVA</sequence>
<dbReference type="PATRIC" id="fig|1225176.3.peg.4389"/>